<dbReference type="EMBL" id="LT719092">
    <property type="protein sequence ID" value="SJK85463.1"/>
    <property type="molecule type" value="Genomic_DNA"/>
</dbReference>
<reference evidence="3" key="3">
    <citation type="submission" date="2016-06" db="EMBL/GenBank/DDBJ databases">
        <authorList>
            <person name="Olsen C.W."/>
            <person name="Carey S."/>
            <person name="Hinshaw L."/>
            <person name="Karasin A.I."/>
        </authorList>
    </citation>
    <scope>NUCLEOTIDE SEQUENCE [LARGE SCALE GENOMIC DNA]</scope>
    <source>
        <strain evidence="3">PM4</strain>
    </source>
</reference>
<dbReference type="SUPFAM" id="SSF89796">
    <property type="entry name" value="CoA-transferase family III (CaiB/BaiF)"/>
    <property type="match status" value="1"/>
</dbReference>
<dbReference type="Proteomes" id="UP000195607">
    <property type="component" value="Chromosome I"/>
</dbReference>
<accession>A0A1N5W805</accession>
<dbReference type="InterPro" id="IPR003673">
    <property type="entry name" value="CoA-Trfase_fam_III"/>
</dbReference>
<dbReference type="Gene3D" id="3.40.50.10540">
    <property type="entry name" value="Crotonobetainyl-coa:carnitine coa-transferase, domain 1"/>
    <property type="match status" value="1"/>
</dbReference>
<evidence type="ECO:0000313" key="4">
    <source>
        <dbReference type="Proteomes" id="UP000187822"/>
    </source>
</evidence>
<dbReference type="PANTHER" id="PTHR48207:SF3">
    <property type="entry name" value="SUCCINATE--HYDROXYMETHYLGLUTARATE COA-TRANSFERASE"/>
    <property type="match status" value="1"/>
</dbReference>
<evidence type="ECO:0000313" key="5">
    <source>
        <dbReference type="Proteomes" id="UP000195607"/>
    </source>
</evidence>
<dbReference type="Pfam" id="PF02515">
    <property type="entry name" value="CoA_transf_3"/>
    <property type="match status" value="1"/>
</dbReference>
<dbReference type="InterPro" id="IPR044855">
    <property type="entry name" value="CoA-Trfase_III_dom3_sf"/>
</dbReference>
<dbReference type="OrthoDB" id="28444at2157"/>
<dbReference type="Gene3D" id="3.30.1540.10">
    <property type="entry name" value="formyl-coa transferase, domain 3"/>
    <property type="match status" value="1"/>
</dbReference>
<gene>
    <name evidence="3" type="ORF">CPM_1677</name>
    <name evidence="2" type="ORF">CSP5_1706</name>
</gene>
<keyword evidence="1 2" id="KW-0808">Transferase</keyword>
<sequence>MYRVVELGHIVAGPTAGLILSEMGFEVIKVERPGVGDIARNLTGESAGSFPYYNRNKRSVVINTKVPDGREALKRLIDSSDIVIDNFSSDFLKGLGLDYQNLKKTNPGLIYVSIRGYGKGKKEGRRSLDYPIEIDSGIAYMNGLKDRPMRVGASLVDMFSASMAVIGIYDAILEREKTGKGRSIDSSLFSNAMFMIGQHISTYQINQKELLPINEAGFAWGIYDFFPTSDNMKIFIAVTTDEQWKKFCNVFGIGEDISNRYATNRDRYENRKTLIPYLSETISKYASKELSDLLDKHQIVYSFLRKPWNLLDDEDALKGMNSVTFRDREIFLPAVPVSSNRKERVPELGEDTVDILSSLGFSTVEITKISGK</sequence>
<reference evidence="4" key="2">
    <citation type="submission" date="2016-06" db="EMBL/GenBank/DDBJ databases">
        <authorList>
            <person name="Toshchakov V.S."/>
        </authorList>
    </citation>
    <scope>NUCLEOTIDE SEQUENCE [LARGE SCALE GENOMIC DNA]</scope>
    <source>
        <strain>PM4 (JCM 30641</strain>
        <strain evidence="4">\VKM B-2940)</strain>
    </source>
</reference>
<dbReference type="RefSeq" id="WP_077076614.1">
    <property type="nucleotide sequence ID" value="NZ_LT671858.1"/>
</dbReference>
<evidence type="ECO:0000313" key="2">
    <source>
        <dbReference type="EMBL" id="SIM81383.1"/>
    </source>
</evidence>
<name>A0A1N5W805_9ARCH</name>
<evidence type="ECO:0000256" key="1">
    <source>
        <dbReference type="ARBA" id="ARBA00022679"/>
    </source>
</evidence>
<dbReference type="Proteomes" id="UP000187822">
    <property type="component" value="Chromosome I"/>
</dbReference>
<dbReference type="GO" id="GO:0008410">
    <property type="term" value="F:CoA-transferase activity"/>
    <property type="evidence" value="ECO:0007669"/>
    <property type="project" value="TreeGrafter"/>
</dbReference>
<proteinExistence type="predicted"/>
<dbReference type="InterPro" id="IPR023606">
    <property type="entry name" value="CoA-Trfase_III_dom_1_sf"/>
</dbReference>
<dbReference type="STRING" id="1673428.CPM_1677"/>
<keyword evidence="4" id="KW-1185">Reference proteome</keyword>
<organism evidence="2 5">
    <name type="scientific">Cuniculiplasma divulgatum</name>
    <dbReference type="NCBI Taxonomy" id="1673428"/>
    <lineage>
        <taxon>Archaea</taxon>
        <taxon>Methanobacteriati</taxon>
        <taxon>Thermoplasmatota</taxon>
        <taxon>Thermoplasmata</taxon>
        <taxon>Thermoplasmatales</taxon>
        <taxon>Cuniculiplasmataceae</taxon>
        <taxon>Cuniculiplasma</taxon>
    </lineage>
</organism>
<dbReference type="PANTHER" id="PTHR48207">
    <property type="entry name" value="SUCCINATE--HYDROXYMETHYLGLUTARATE COA-TRANSFERASE"/>
    <property type="match status" value="1"/>
</dbReference>
<evidence type="ECO:0000313" key="3">
    <source>
        <dbReference type="EMBL" id="SJK85463.1"/>
    </source>
</evidence>
<protein>
    <submittedName>
        <fullName evidence="2">Family III CoA-transferase</fullName>
    </submittedName>
</protein>
<dbReference type="GeneID" id="41588948"/>
<dbReference type="InterPro" id="IPR050483">
    <property type="entry name" value="CoA-transferase_III_domain"/>
</dbReference>
<reference evidence="2 5" key="1">
    <citation type="submission" date="2016-04" db="EMBL/GenBank/DDBJ databases">
        <authorList>
            <person name="Evans L.H."/>
            <person name="Alamgir A."/>
            <person name="Owens N."/>
            <person name="Weber N.D."/>
            <person name="Virtaneva K."/>
            <person name="Barbian K."/>
            <person name="Babar A."/>
            <person name="Rosenke K."/>
        </authorList>
    </citation>
    <scope>NUCLEOTIDE SEQUENCE [LARGE SCALE GENOMIC DNA]</scope>
    <source>
        <strain evidence="2">S5</strain>
        <strain evidence="5">S5(T) (JCM 30642 \VKM B-2941)</strain>
    </source>
</reference>
<dbReference type="AlphaFoldDB" id="A0A1N5W805"/>
<dbReference type="EMBL" id="LT671858">
    <property type="protein sequence ID" value="SIM81383.1"/>
    <property type="molecule type" value="Genomic_DNA"/>
</dbReference>
<dbReference type="KEGG" id="cdiv:CPM_1677"/>